<dbReference type="RefSeq" id="WP_139929753.1">
    <property type="nucleotide sequence ID" value="NZ_CP040915.1"/>
</dbReference>
<dbReference type="GO" id="GO:0016810">
    <property type="term" value="F:hydrolase activity, acting on carbon-nitrogen (but not peptide) bonds"/>
    <property type="evidence" value="ECO:0007669"/>
    <property type="project" value="InterPro"/>
</dbReference>
<proteinExistence type="predicted"/>
<organism evidence="5 6">
    <name type="scientific">Georgenia yuyongxinii</name>
    <dbReference type="NCBI Taxonomy" id="2589797"/>
    <lineage>
        <taxon>Bacteria</taxon>
        <taxon>Bacillati</taxon>
        <taxon>Actinomycetota</taxon>
        <taxon>Actinomycetes</taxon>
        <taxon>Micrococcales</taxon>
        <taxon>Bogoriellaceae</taxon>
        <taxon>Georgenia</taxon>
    </lineage>
</organism>
<keyword evidence="1" id="KW-0479">Metal-binding</keyword>
<dbReference type="InterPro" id="IPR050248">
    <property type="entry name" value="Polysacc_deacetylase_ArnD"/>
</dbReference>
<accession>A0A5B8C606</accession>
<dbReference type="PROSITE" id="PS51677">
    <property type="entry name" value="NODB"/>
    <property type="match status" value="1"/>
</dbReference>
<dbReference type="Gene3D" id="3.20.20.370">
    <property type="entry name" value="Glycoside hydrolase/deacetylase"/>
    <property type="match status" value="1"/>
</dbReference>
<dbReference type="KEGG" id="gyu:FE374_13815"/>
<sequence>MRPSGARFSRDTGRRTPLAAALGLALGLELLLGACSGPGTGTGTAGPGGPAENPGIVPTETAPTLVASSGPLAPKPVPTAHAAAPEPSPSPSTTRPPSAAPATATEPAPSLSTTPTPAPGPSSAASGVPAAWRGQDVEVLPTSSNVVALTFDGGGSDAGVASVLATLDRYDVPATFFVTGAFARAYPEAVRLMAAAGHPVGNHSDTHPSFPDSTNSEIRDQLGSAEASIAAVTGRSTKPLFRFPFGARTPADIAIVNDAGYIPFRWTVDSLGWQGTAKGLTADGVRQRVLDAARPGEIVLMHVGANPDDGTTFDADALPGIIEGFQAMGYGFVNLREFVG</sequence>
<name>A0A5B8C606_9MICO</name>
<feature type="compositionally biased region" description="Low complexity" evidence="3">
    <location>
        <begin position="78"/>
        <end position="129"/>
    </location>
</feature>
<gene>
    <name evidence="5" type="ORF">FE374_13815</name>
</gene>
<evidence type="ECO:0000313" key="6">
    <source>
        <dbReference type="Proteomes" id="UP000314616"/>
    </source>
</evidence>
<dbReference type="PANTHER" id="PTHR10587:SF133">
    <property type="entry name" value="CHITIN DEACETYLASE 1-RELATED"/>
    <property type="match status" value="1"/>
</dbReference>
<dbReference type="GO" id="GO:0046872">
    <property type="term" value="F:metal ion binding"/>
    <property type="evidence" value="ECO:0007669"/>
    <property type="project" value="UniProtKB-KW"/>
</dbReference>
<dbReference type="OrthoDB" id="9763050at2"/>
<dbReference type="GO" id="GO:0005975">
    <property type="term" value="P:carbohydrate metabolic process"/>
    <property type="evidence" value="ECO:0007669"/>
    <property type="project" value="InterPro"/>
</dbReference>
<reference evidence="5 6" key="1">
    <citation type="submission" date="2019-05" db="EMBL/GenBank/DDBJ databases">
        <title>Georgenia *** sp. nov., and Georgenia *** sp. nov., isolated from the intestinal contents of plateau pika (Ochotona curzoniae) in the Qinghai-Tibet plateau of China.</title>
        <authorList>
            <person name="Tian Z."/>
        </authorList>
    </citation>
    <scope>NUCLEOTIDE SEQUENCE [LARGE SCALE GENOMIC DNA]</scope>
    <source>
        <strain evidence="5 6">Z443</strain>
    </source>
</reference>
<evidence type="ECO:0000256" key="3">
    <source>
        <dbReference type="SAM" id="MobiDB-lite"/>
    </source>
</evidence>
<feature type="domain" description="NodB homology" evidence="4">
    <location>
        <begin position="145"/>
        <end position="333"/>
    </location>
</feature>
<evidence type="ECO:0000259" key="4">
    <source>
        <dbReference type="PROSITE" id="PS51677"/>
    </source>
</evidence>
<protein>
    <submittedName>
        <fullName evidence="5">Polysaccharide deacetylase family protein</fullName>
    </submittedName>
</protein>
<dbReference type="GO" id="GO:0016020">
    <property type="term" value="C:membrane"/>
    <property type="evidence" value="ECO:0007669"/>
    <property type="project" value="TreeGrafter"/>
</dbReference>
<dbReference type="InterPro" id="IPR002509">
    <property type="entry name" value="NODB_dom"/>
</dbReference>
<dbReference type="PANTHER" id="PTHR10587">
    <property type="entry name" value="GLYCOSYL TRANSFERASE-RELATED"/>
    <property type="match status" value="1"/>
</dbReference>
<dbReference type="Proteomes" id="UP000314616">
    <property type="component" value="Chromosome"/>
</dbReference>
<feature type="region of interest" description="Disordered" evidence="3">
    <location>
        <begin position="38"/>
        <end position="129"/>
    </location>
</feature>
<dbReference type="Pfam" id="PF01522">
    <property type="entry name" value="Polysacc_deac_1"/>
    <property type="match status" value="1"/>
</dbReference>
<feature type="compositionally biased region" description="Gly residues" evidence="3">
    <location>
        <begin position="38"/>
        <end position="49"/>
    </location>
</feature>
<evidence type="ECO:0000256" key="1">
    <source>
        <dbReference type="ARBA" id="ARBA00022723"/>
    </source>
</evidence>
<dbReference type="AlphaFoldDB" id="A0A5B8C606"/>
<dbReference type="CDD" id="cd10917">
    <property type="entry name" value="CE4_NodB_like_6s_7s"/>
    <property type="match status" value="1"/>
</dbReference>
<keyword evidence="2" id="KW-0378">Hydrolase</keyword>
<evidence type="ECO:0000256" key="2">
    <source>
        <dbReference type="ARBA" id="ARBA00022801"/>
    </source>
</evidence>
<dbReference type="InterPro" id="IPR011330">
    <property type="entry name" value="Glyco_hydro/deAcase_b/a-brl"/>
</dbReference>
<dbReference type="SUPFAM" id="SSF88713">
    <property type="entry name" value="Glycoside hydrolase/deacetylase"/>
    <property type="match status" value="1"/>
</dbReference>
<dbReference type="EMBL" id="CP040915">
    <property type="protein sequence ID" value="QDC25540.1"/>
    <property type="molecule type" value="Genomic_DNA"/>
</dbReference>
<evidence type="ECO:0000313" key="5">
    <source>
        <dbReference type="EMBL" id="QDC25540.1"/>
    </source>
</evidence>